<keyword evidence="2" id="KW-0249">Electron transport</keyword>
<evidence type="ECO:0000256" key="2">
    <source>
        <dbReference type="ARBA" id="ARBA00022982"/>
    </source>
</evidence>
<dbReference type="PANTHER" id="PTHR45663">
    <property type="entry name" value="GEO12009P1"/>
    <property type="match status" value="1"/>
</dbReference>
<dbReference type="InterPro" id="IPR013766">
    <property type="entry name" value="Thioredoxin_domain"/>
</dbReference>
<dbReference type="PANTHER" id="PTHR45663:SF11">
    <property type="entry name" value="GEO12009P1"/>
    <property type="match status" value="1"/>
</dbReference>
<dbReference type="Pfam" id="PF00085">
    <property type="entry name" value="Thioredoxin"/>
    <property type="match status" value="1"/>
</dbReference>
<proteinExistence type="predicted"/>
<dbReference type="GO" id="GO:0005829">
    <property type="term" value="C:cytosol"/>
    <property type="evidence" value="ECO:0007669"/>
    <property type="project" value="TreeGrafter"/>
</dbReference>
<evidence type="ECO:0000256" key="1">
    <source>
        <dbReference type="ARBA" id="ARBA00022448"/>
    </source>
</evidence>
<accession>A0A0F9D9K7</accession>
<reference evidence="5" key="1">
    <citation type="journal article" date="2015" name="Nature">
        <title>Complex archaea that bridge the gap between prokaryotes and eukaryotes.</title>
        <authorList>
            <person name="Spang A."/>
            <person name="Saw J.H."/>
            <person name="Jorgensen S.L."/>
            <person name="Zaremba-Niedzwiedzka K."/>
            <person name="Martijn J."/>
            <person name="Lind A.E."/>
            <person name="van Eijk R."/>
            <person name="Schleper C."/>
            <person name="Guy L."/>
            <person name="Ettema T.J."/>
        </authorList>
    </citation>
    <scope>NUCLEOTIDE SEQUENCE</scope>
</reference>
<evidence type="ECO:0000256" key="3">
    <source>
        <dbReference type="ARBA" id="ARBA00023157"/>
    </source>
</evidence>
<dbReference type="CDD" id="cd02947">
    <property type="entry name" value="TRX_family"/>
    <property type="match status" value="1"/>
</dbReference>
<dbReference type="EMBL" id="LAZR01029867">
    <property type="protein sequence ID" value="KKL58314.1"/>
    <property type="molecule type" value="Genomic_DNA"/>
</dbReference>
<dbReference type="AlphaFoldDB" id="A0A0F9D9K7"/>
<sequence>MNEIKSTQQFDDEVLNSSKPVFVDFWAEWCGPCKMIAPLLEELAEEMDGQLTIGKLDVYAVQSEPKPFGGHLRIQRFSQQMGLQGVKEVSDLPLGAYNMLAMHLSTAAIDKVEILANNVKVIEMDKVIRDAHQKVIERVPQAGMTHIDFLTERRLGEALYMGLTDFRAKLEFTADNVNYKLYAVSMQGVA</sequence>
<keyword evidence="1" id="KW-0813">Transport</keyword>
<dbReference type="InterPro" id="IPR036249">
    <property type="entry name" value="Thioredoxin-like_sf"/>
</dbReference>
<name>A0A0F9D9K7_9ZZZZ</name>
<dbReference type="PROSITE" id="PS00194">
    <property type="entry name" value="THIOREDOXIN_1"/>
    <property type="match status" value="1"/>
</dbReference>
<dbReference type="Pfam" id="PF25513">
    <property type="entry name" value="P2_C"/>
    <property type="match status" value="1"/>
</dbReference>
<dbReference type="InterPro" id="IPR017937">
    <property type="entry name" value="Thioredoxin_CS"/>
</dbReference>
<protein>
    <recommendedName>
        <fullName evidence="4">Thioredoxin domain-containing protein</fullName>
    </recommendedName>
</protein>
<organism evidence="5">
    <name type="scientific">marine sediment metagenome</name>
    <dbReference type="NCBI Taxonomy" id="412755"/>
    <lineage>
        <taxon>unclassified sequences</taxon>
        <taxon>metagenomes</taxon>
        <taxon>ecological metagenomes</taxon>
    </lineage>
</organism>
<dbReference type="Gene3D" id="3.40.30.10">
    <property type="entry name" value="Glutaredoxin"/>
    <property type="match status" value="1"/>
</dbReference>
<evidence type="ECO:0000313" key="5">
    <source>
        <dbReference type="EMBL" id="KKL58314.1"/>
    </source>
</evidence>
<dbReference type="InterPro" id="IPR057915">
    <property type="entry name" value="P2_C"/>
</dbReference>
<dbReference type="PROSITE" id="PS51352">
    <property type="entry name" value="THIOREDOXIN_2"/>
    <property type="match status" value="1"/>
</dbReference>
<keyword evidence="3" id="KW-1015">Disulfide bond</keyword>
<dbReference type="GO" id="GO:0045454">
    <property type="term" value="P:cell redox homeostasis"/>
    <property type="evidence" value="ECO:0007669"/>
    <property type="project" value="TreeGrafter"/>
</dbReference>
<dbReference type="Gene3D" id="2.60.120.730">
    <property type="match status" value="1"/>
</dbReference>
<comment type="caution">
    <text evidence="5">The sequence shown here is derived from an EMBL/GenBank/DDBJ whole genome shotgun (WGS) entry which is preliminary data.</text>
</comment>
<gene>
    <name evidence="5" type="ORF">LCGC14_2226630</name>
</gene>
<evidence type="ECO:0000259" key="4">
    <source>
        <dbReference type="PROSITE" id="PS51352"/>
    </source>
</evidence>
<dbReference type="SUPFAM" id="SSF52833">
    <property type="entry name" value="Thioredoxin-like"/>
    <property type="match status" value="1"/>
</dbReference>
<dbReference type="GO" id="GO:0015035">
    <property type="term" value="F:protein-disulfide reductase activity"/>
    <property type="evidence" value="ECO:0007669"/>
    <property type="project" value="TreeGrafter"/>
</dbReference>
<feature type="domain" description="Thioredoxin" evidence="4">
    <location>
        <begin position="1"/>
        <end position="160"/>
    </location>
</feature>
<dbReference type="InterPro" id="IPR053751">
    <property type="entry name" value="Viral_Major_Capsid_sf"/>
</dbReference>